<organism evidence="2 3">
    <name type="scientific">Bacillus manliponensis</name>
    <dbReference type="NCBI Taxonomy" id="574376"/>
    <lineage>
        <taxon>Bacteria</taxon>
        <taxon>Bacillati</taxon>
        <taxon>Bacillota</taxon>
        <taxon>Bacilli</taxon>
        <taxon>Bacillales</taxon>
        <taxon>Bacillaceae</taxon>
        <taxon>Bacillus</taxon>
        <taxon>Bacillus cereus group</taxon>
    </lineage>
</organism>
<name>A0A073JUG8_9BACI</name>
<dbReference type="SUPFAM" id="SSF55729">
    <property type="entry name" value="Acyl-CoA N-acyltransferases (Nat)"/>
    <property type="match status" value="1"/>
</dbReference>
<gene>
    <name evidence="2" type="ORF">BAMA_10985</name>
</gene>
<dbReference type="AlphaFoldDB" id="A0A073JUG8"/>
<dbReference type="GO" id="GO:0016747">
    <property type="term" value="F:acyltransferase activity, transferring groups other than amino-acyl groups"/>
    <property type="evidence" value="ECO:0007669"/>
    <property type="project" value="InterPro"/>
</dbReference>
<evidence type="ECO:0000313" key="3">
    <source>
        <dbReference type="Proteomes" id="UP000027822"/>
    </source>
</evidence>
<dbReference type="EMBL" id="JOTN01000021">
    <property type="protein sequence ID" value="KEK17872.1"/>
    <property type="molecule type" value="Genomic_DNA"/>
</dbReference>
<dbReference type="Proteomes" id="UP000027822">
    <property type="component" value="Unassembled WGS sequence"/>
</dbReference>
<dbReference type="eggNOG" id="COG0456">
    <property type="taxonomic scope" value="Bacteria"/>
</dbReference>
<accession>A0A073JUG8</accession>
<feature type="domain" description="N-acetyltransferase" evidence="1">
    <location>
        <begin position="1"/>
        <end position="190"/>
    </location>
</feature>
<dbReference type="Gene3D" id="3.40.630.30">
    <property type="match status" value="1"/>
</dbReference>
<comment type="caution">
    <text evidence="2">The sequence shown here is derived from an EMBL/GenBank/DDBJ whole genome shotgun (WGS) entry which is preliminary data.</text>
</comment>
<keyword evidence="3" id="KW-1185">Reference proteome</keyword>
<reference evidence="2 3" key="1">
    <citation type="submission" date="2014-06" db="EMBL/GenBank/DDBJ databases">
        <title>Draft genome sequence of Bacillus manliponensis JCM 15802 (MCCC 1A00708).</title>
        <authorList>
            <person name="Lai Q."/>
            <person name="Liu Y."/>
            <person name="Shao Z."/>
        </authorList>
    </citation>
    <scope>NUCLEOTIDE SEQUENCE [LARGE SCALE GENOMIC DNA]</scope>
    <source>
        <strain evidence="2 3">JCM 15802</strain>
    </source>
</reference>
<evidence type="ECO:0000259" key="1">
    <source>
        <dbReference type="PROSITE" id="PS51186"/>
    </source>
</evidence>
<dbReference type="PROSITE" id="PS51186">
    <property type="entry name" value="GNAT"/>
    <property type="match status" value="1"/>
</dbReference>
<evidence type="ECO:0000313" key="2">
    <source>
        <dbReference type="EMBL" id="KEK17872.1"/>
    </source>
</evidence>
<dbReference type="CDD" id="cd04301">
    <property type="entry name" value="NAT_SF"/>
    <property type="match status" value="1"/>
</dbReference>
<dbReference type="InterPro" id="IPR016181">
    <property type="entry name" value="Acyl_CoA_acyltransferase"/>
</dbReference>
<dbReference type="STRING" id="574376.BAMA_10985"/>
<dbReference type="Pfam" id="PF00583">
    <property type="entry name" value="Acetyltransf_1"/>
    <property type="match status" value="1"/>
</dbReference>
<protein>
    <recommendedName>
        <fullName evidence="1">N-acetyltransferase domain-containing protein</fullName>
    </recommendedName>
</protein>
<proteinExistence type="predicted"/>
<dbReference type="InterPro" id="IPR000182">
    <property type="entry name" value="GNAT_dom"/>
</dbReference>
<sequence length="197" mass="22243">MEIKRASELGEDAKQKISEVFVDAFGKDLTFFSKDRKKLAKAFEHMFIDDVFYCAFVDGEIAGITACITGERSSVRLNNKELRKHLGFYKGILASIFLKSEFEKPPFEVGEGIASVEFVATTSKYRGKGVATALMNSIFSFPQYSQYVIEVADTNTNAAKLYEKLGYKEIKRMKPKHSKKSGINYLVYMKYVKSSGN</sequence>
<dbReference type="OrthoDB" id="9799092at2"/>